<dbReference type="PANTHER" id="PTHR47804">
    <property type="entry name" value="60S RIBOSOMAL PROTEIN L19"/>
    <property type="match status" value="1"/>
</dbReference>
<feature type="compositionally biased region" description="Low complexity" evidence="5">
    <location>
        <begin position="1192"/>
        <end position="1208"/>
    </location>
</feature>
<evidence type="ECO:0000313" key="10">
    <source>
        <dbReference type="EMBL" id="KAJ1919511.1"/>
    </source>
</evidence>
<comment type="subcellular location">
    <subcellularLocation>
        <location evidence="1">Membrane</location>
        <topology evidence="1">Multi-pass membrane protein</topology>
    </subcellularLocation>
</comment>
<evidence type="ECO:0000256" key="3">
    <source>
        <dbReference type="ARBA" id="ARBA00022989"/>
    </source>
</evidence>
<feature type="transmembrane region" description="Helical" evidence="6">
    <location>
        <begin position="1475"/>
        <end position="1493"/>
    </location>
</feature>
<feature type="region of interest" description="Disordered" evidence="5">
    <location>
        <begin position="1884"/>
        <end position="2153"/>
    </location>
</feature>
<dbReference type="PRINTS" id="PR02047">
    <property type="entry name" value="BREFELDNASP4"/>
</dbReference>
<evidence type="ECO:0000256" key="1">
    <source>
        <dbReference type="ARBA" id="ARBA00004141"/>
    </source>
</evidence>
<feature type="region of interest" description="Disordered" evidence="5">
    <location>
        <begin position="1"/>
        <end position="45"/>
    </location>
</feature>
<dbReference type="Pfam" id="PF13515">
    <property type="entry name" value="FUSC_2"/>
    <property type="match status" value="1"/>
</dbReference>
<comment type="caution">
    <text evidence="10">The sequence shown here is derived from an EMBL/GenBank/DDBJ whole genome shotgun (WGS) entry which is preliminary data.</text>
</comment>
<dbReference type="Pfam" id="PF10337">
    <property type="entry name" value="ArAE_2_N"/>
    <property type="match status" value="1"/>
</dbReference>
<keyword evidence="3 6" id="KW-1133">Transmembrane helix</keyword>
<dbReference type="PANTHER" id="PTHR47804:SF3">
    <property type="entry name" value="PROTEIN BRE4"/>
    <property type="match status" value="1"/>
</dbReference>
<feature type="region of interest" description="Disordered" evidence="5">
    <location>
        <begin position="194"/>
        <end position="225"/>
    </location>
</feature>
<keyword evidence="2 6" id="KW-0812">Transmembrane</keyword>
<feature type="transmembrane region" description="Helical" evidence="6">
    <location>
        <begin position="1338"/>
        <end position="1357"/>
    </location>
</feature>
<evidence type="ECO:0008006" key="12">
    <source>
        <dbReference type="Google" id="ProtNLM"/>
    </source>
</evidence>
<feature type="compositionally biased region" description="Basic and acidic residues" evidence="5">
    <location>
        <begin position="2057"/>
        <end position="2074"/>
    </location>
</feature>
<feature type="region of interest" description="Disordered" evidence="5">
    <location>
        <begin position="1097"/>
        <end position="1129"/>
    </location>
</feature>
<reference evidence="10" key="1">
    <citation type="submission" date="2022-07" db="EMBL/GenBank/DDBJ databases">
        <title>Phylogenomic reconstructions and comparative analyses of Kickxellomycotina fungi.</title>
        <authorList>
            <person name="Reynolds N.K."/>
            <person name="Stajich J.E."/>
            <person name="Barry K."/>
            <person name="Grigoriev I.V."/>
            <person name="Crous P."/>
            <person name="Smith M.E."/>
        </authorList>
    </citation>
    <scope>NUCLEOTIDE SEQUENCE</scope>
    <source>
        <strain evidence="10">RSA 861</strain>
    </source>
</reference>
<evidence type="ECO:0000256" key="6">
    <source>
        <dbReference type="SAM" id="Phobius"/>
    </source>
</evidence>
<dbReference type="Proteomes" id="UP001150569">
    <property type="component" value="Unassembled WGS sequence"/>
</dbReference>
<proteinExistence type="predicted"/>
<evidence type="ECO:0000259" key="9">
    <source>
        <dbReference type="Pfam" id="PF13515"/>
    </source>
</evidence>
<evidence type="ECO:0000313" key="11">
    <source>
        <dbReference type="Proteomes" id="UP001150569"/>
    </source>
</evidence>
<evidence type="ECO:0000256" key="4">
    <source>
        <dbReference type="ARBA" id="ARBA00023136"/>
    </source>
</evidence>
<feature type="transmembrane region" description="Helical" evidence="6">
    <location>
        <begin position="271"/>
        <end position="291"/>
    </location>
</feature>
<evidence type="ECO:0000256" key="2">
    <source>
        <dbReference type="ARBA" id="ARBA00022692"/>
    </source>
</evidence>
<accession>A0A9W7ZYX9</accession>
<feature type="region of interest" description="Disordered" evidence="5">
    <location>
        <begin position="1685"/>
        <end position="1725"/>
    </location>
</feature>
<keyword evidence="11" id="KW-1185">Reference proteome</keyword>
<feature type="region of interest" description="Disordered" evidence="5">
    <location>
        <begin position="745"/>
        <end position="780"/>
    </location>
</feature>
<dbReference type="InterPro" id="IPR052430">
    <property type="entry name" value="IVT-Associated"/>
</dbReference>
<feature type="compositionally biased region" description="Polar residues" evidence="5">
    <location>
        <begin position="1887"/>
        <end position="1896"/>
    </location>
</feature>
<feature type="compositionally biased region" description="Polar residues" evidence="5">
    <location>
        <begin position="1106"/>
        <end position="1115"/>
    </location>
</feature>
<feature type="region of interest" description="Disordered" evidence="5">
    <location>
        <begin position="74"/>
        <end position="104"/>
    </location>
</feature>
<feature type="transmembrane region" description="Helical" evidence="6">
    <location>
        <begin position="1442"/>
        <end position="1463"/>
    </location>
</feature>
<feature type="transmembrane region" description="Helical" evidence="6">
    <location>
        <begin position="382"/>
        <end position="401"/>
    </location>
</feature>
<organism evidence="10 11">
    <name type="scientific">Tieghemiomyces parasiticus</name>
    <dbReference type="NCBI Taxonomy" id="78921"/>
    <lineage>
        <taxon>Eukaryota</taxon>
        <taxon>Fungi</taxon>
        <taxon>Fungi incertae sedis</taxon>
        <taxon>Zoopagomycota</taxon>
        <taxon>Kickxellomycotina</taxon>
        <taxon>Dimargaritomycetes</taxon>
        <taxon>Dimargaritales</taxon>
        <taxon>Dimargaritaceae</taxon>
        <taxon>Tieghemiomyces</taxon>
    </lineage>
</organism>
<dbReference type="InterPro" id="IPR023244">
    <property type="entry name" value="Brefeldin_A-sensitivity_4"/>
</dbReference>
<dbReference type="InterPro" id="IPR018823">
    <property type="entry name" value="ArAE_2_N"/>
</dbReference>
<name>A0A9W7ZYX9_9FUNG</name>
<dbReference type="EMBL" id="JANBPT010000471">
    <property type="protein sequence ID" value="KAJ1919511.1"/>
    <property type="molecule type" value="Genomic_DNA"/>
</dbReference>
<feature type="region of interest" description="Disordered" evidence="5">
    <location>
        <begin position="994"/>
        <end position="1083"/>
    </location>
</feature>
<feature type="compositionally biased region" description="Basic and acidic residues" evidence="5">
    <location>
        <begin position="152"/>
        <end position="168"/>
    </location>
</feature>
<evidence type="ECO:0000259" key="7">
    <source>
        <dbReference type="Pfam" id="PF10334"/>
    </source>
</evidence>
<feature type="compositionally biased region" description="Polar residues" evidence="5">
    <location>
        <begin position="1941"/>
        <end position="1958"/>
    </location>
</feature>
<feature type="compositionally biased region" description="Polar residues" evidence="5">
    <location>
        <begin position="1048"/>
        <end position="1068"/>
    </location>
</feature>
<sequence length="2218" mass="245778">MRPRSQMPSRDPDADPSVTPGANLTAPARRPQPNPWRHSPGLPTTRSTPTIVRIYLITTTTVVTVIIFTSPTTRGCLSPTTTAVPSSPRPSKPNLSKPDRDTSTYRRLAGRRPSLPYWAHQVWAVHTRGRHHPAGELCRAHRFPHSPVDPTEAVRSEKATRQADESRADPINTRVGETVYPSGAPDSVQISMNGNPIASATDDDPEKPHHHHHHRPITPHLSHPSLPGLAQHEPAWFHKPPGYLVRLKNFAFAEVKSISDQLHTPGSLTQLVRAVLVFSLSTLLVLIHPIAQWMGPYAYLLPFSTIFLATAPTFGAHLESIGLAYAALALAFGYTWLGRFAAQECNEHFLASGDHGGRAILAVWLFLGVFFSSLLRVHDKRYYIPSILFALPLVFCLTSQVDRTTDSLGYTWSFVKPLIFGTSFAAVVAAAFFPVSATFNLEKCVLLVMCRVMKVLDTTTKSFLLEDANSLLTAQEFNAQMGQVRAAMAGLKQTFLEAKYEISYSNHKPEDFAAIQLTLLKISQHLGSMTLSAQNERFLIHAQHFLANGGTESCLPTASPHDTDDYFSGHHHDPEAQGFPTSALGMTRDASHRASGDLPDYLQTPQEDSSRAPSIGSVRTALSHVPDHPPSARPSALVVTKELEKADRAVFLHLLRTFGPSIHELSYLCELTLDRCVHQFIKNCHHLAQSSAMPRMINEVPTNLLIHNYSVIEARYQKYGTDQSRGFLANLYHKVLNWKRTPAESKAQVPVTKSRATAAATVPASGTPHPSRPGSVDEPFHSLHSRRLSQLFTPTMDAAVPPAQSRAASIESRLSRDASATRAASPSTVPPRPSADGTDPLACPIRSNDPLSDPDMAAFVHQIQLAIARFDALEISTISKAYHVNNNVVDRNLSYSSLRDELVSDAFQDSQQNLALIDFEEPREEAFLIFFFLFSLREIAVLLSTMVSQIHALQLSRSRSKRLWLRWNSDVRWLLGLVRQRVRHVAKIPVRDYESDAGGHRTPGGGTRARDRSTRSQRTPQERRRLRRQDRDKEFGKLPPGHPEARSGSAQSATNGPMGTVTGVTGASSLRRRGTPARRGELYQDYQEAVRQVFDENIDDTDSETESNSPYTTEGESQKPRTVRTPAPGNRWARVWRAVTFGWLGRPATPDSSLSTMAKSPAALEAAHQPVLTDEFVAPTIRVNSATTGSIPASDASSDPSTEAADPPLQQEHPRYHHEGQGSGQIRFGQLPRPTHSYRSLHPNPNAGRRTTASRRRSIDTVSSEADGTDSSDHDDHFETLESLARRNRLRRRSNASFLSVNTAAASSQGTLPTAQTRWRRFLYRLWLLSRWLKSYKVLYSFKLAVAITLICLPAYFDSSLTFYSTQRMSWMAITTTIVLSPTIGRTLVMSIYRVVGVVYASICCLIGWYMTQHNAYGLFFVGMVTSIPGFYIVIFTPHKSVGYLAVIIFVITIYSLYTKISVDDTILTLVYKRLWTSVAGLLIALLVNIWLWPRIARVELRRFTAFGLDQLGTIFSKLVARLVIHPLLNPENNFFKLYLEHLQDPEADDANHLLPTSAAGAPRAPSANNLRRESNDDYAASRHHLAVLGTSTVDLDDFDNSTASIHRTQTRHHYLSQPSPSRPRMSSSLAYEAMLRNASDTVRSGDNPLRVIHTARADLSAAAPPAGAIPQATPQTTRPASIADISFHPSHDDDIAEAPRFGGSSTSYQQDNDGEGGGNNSMSHILPSAIARDNRYPFSSFPPPANVLKAHAKLNDGLNKSIRKMQDLLVRSRVMLQEAQLEPRFRGPFPFPAYTEILDRLQNILDRVISMSVSTNYISPRVHNAIITPFNHHGRRDMTAAILMNFYALAGALRSKTPLPPYLPSARAARLRLINQIRRHLKAHQPSANSSQLTAINGGGYAGGGPGTHLEPPFYADHLDDWTFDHPRSRQARGHGSDTLRPSPSVATITPTASQSGPPRRSLQSDREFSQGNGGADERPYRRTPTWSAGHFRNAKTHRSSNQLPLRPYSTADLTGHLDSLSRRGRRESAVRHRQRRRDRYQPNQHSHLVPLECISHSESDSHDDVPHHGSDGEDRDIGDDEEEEEEADGGGSSGAGLFMRQDRSTTQPSPRRSPAVPQGATKAPVSTTFKGKPPASTAAMSNNNHAPPPSHMPVRRPSLYNMTIGRPGYLLSTFYWYAYSAAIEEVIEEVEHLVILVKSIVGENDELHELLDLPDW</sequence>
<feature type="transmembrane region" description="Helical" evidence="6">
    <location>
        <begin position="413"/>
        <end position="433"/>
    </location>
</feature>
<dbReference type="GO" id="GO:0016020">
    <property type="term" value="C:membrane"/>
    <property type="evidence" value="ECO:0007669"/>
    <property type="project" value="UniProtKB-SubCell"/>
</dbReference>
<gene>
    <name evidence="10" type="ORF">IWQ60_007231</name>
</gene>
<keyword evidence="4 6" id="KW-0472">Membrane</keyword>
<feature type="compositionally biased region" description="Gly residues" evidence="5">
    <location>
        <begin position="1898"/>
        <end position="1908"/>
    </location>
</feature>
<dbReference type="InterPro" id="IPR018820">
    <property type="entry name" value="BRE4-related_DUF2421"/>
</dbReference>
<feature type="transmembrane region" description="Helical" evidence="6">
    <location>
        <begin position="297"/>
        <end position="314"/>
    </location>
</feature>
<feature type="domain" description="Putative ER transporter 6TM N-terminal" evidence="8">
    <location>
        <begin position="358"/>
        <end position="521"/>
    </location>
</feature>
<feature type="compositionally biased region" description="Basic residues" evidence="5">
    <location>
        <begin position="208"/>
        <end position="217"/>
    </location>
</feature>
<feature type="transmembrane region" description="Helical" evidence="6">
    <location>
        <begin position="1417"/>
        <end position="1435"/>
    </location>
</feature>
<feature type="region of interest" description="Disordered" evidence="5">
    <location>
        <begin position="801"/>
        <end position="847"/>
    </location>
</feature>
<feature type="region of interest" description="Disordered" evidence="5">
    <location>
        <begin position="588"/>
        <end position="614"/>
    </location>
</feature>
<feature type="compositionally biased region" description="Basic and acidic residues" evidence="5">
    <location>
        <begin position="1918"/>
        <end position="1929"/>
    </location>
</feature>
<evidence type="ECO:0000259" key="8">
    <source>
        <dbReference type="Pfam" id="PF10337"/>
    </source>
</evidence>
<feature type="transmembrane region" description="Helical" evidence="6">
    <location>
        <begin position="1392"/>
        <end position="1411"/>
    </location>
</feature>
<feature type="domain" description="Integral membrane bound transporter" evidence="9">
    <location>
        <begin position="1363"/>
        <end position="1488"/>
    </location>
</feature>
<dbReference type="InterPro" id="IPR049453">
    <property type="entry name" value="Memb_transporter_dom"/>
</dbReference>
<evidence type="ECO:0000256" key="5">
    <source>
        <dbReference type="SAM" id="MobiDB-lite"/>
    </source>
</evidence>
<feature type="transmembrane region" description="Helical" evidence="6">
    <location>
        <begin position="357"/>
        <end position="375"/>
    </location>
</feature>
<protein>
    <recommendedName>
        <fullName evidence="12">ER transporter 6TM N-terminal domain-containing protein</fullName>
    </recommendedName>
</protein>
<feature type="compositionally biased region" description="Acidic residues" evidence="5">
    <location>
        <begin position="2075"/>
        <end position="2090"/>
    </location>
</feature>
<feature type="domain" description="DUF2421" evidence="7">
    <location>
        <begin position="1751"/>
        <end position="1871"/>
    </location>
</feature>
<feature type="transmembrane region" description="Helical" evidence="6">
    <location>
        <begin position="321"/>
        <end position="337"/>
    </location>
</feature>
<dbReference type="Pfam" id="PF10334">
    <property type="entry name" value="BRE4"/>
    <property type="match status" value="1"/>
</dbReference>
<feature type="region of interest" description="Disordered" evidence="5">
    <location>
        <begin position="141"/>
        <end position="168"/>
    </location>
</feature>
<feature type="region of interest" description="Disordered" evidence="5">
    <location>
        <begin position="1187"/>
        <end position="1277"/>
    </location>
</feature>
<dbReference type="OrthoDB" id="1924968at2759"/>